<feature type="domain" description="BRCT" evidence="2">
    <location>
        <begin position="114"/>
        <end position="214"/>
    </location>
</feature>
<evidence type="ECO:0000313" key="3">
    <source>
        <dbReference type="EMBL" id="KAL3230676.1"/>
    </source>
</evidence>
<gene>
    <name evidence="3" type="ORF">RNJ44_01125</name>
</gene>
<feature type="region of interest" description="Disordered" evidence="1">
    <location>
        <begin position="391"/>
        <end position="427"/>
    </location>
</feature>
<sequence length="645" mass="72965">MFAGLKILFVSDNSNIIKWATEVGSHGDTNTVLYTLNDPPPNGPFVTFDSNLDQVAEDVLDCNSVDVVISDTTDFSQYSLFAFEYMIPVVTSQWITDCITTGKLVKMFQRYSPDVRHVLKDSRIYLSPVLEVNPTLRQLLQDVAVTLGSCLRDFISEKTTHIVVMSQEDPIIRELESNSVLKTAMDPSLEIVEYQWLLKCFRAQRKLDANESASQFKSTGQLFESMRFNIAPNIMTNLAIEPFLVEFIESEGGQVVEKKDDTVYSIGDYNDRNGQANITWLFHMWTMGNYTSLGTRNKLLGGFGFENDHAEAPAGTISYTGIWGELRRWYITRIIEWTGFSFSATNNADVLISLSKPDQRSNRKKMQEFQGAVCNPHFVIDALANNARTDPSNYRSLSKRRLFPAEEPSAGTQPKRRNVRNEHSGQPCPTQIRAVCTNCLKDLTQRDKRALRERGVQIVDEVTPLVNAVIAPRRVKTEKFLKALAKPLLYILKPSFVEELLGRPEGELDIDSLATQHLLDVPLCDRRNLFQGAGIYAVNLVNDIPVGTDQIKAILEYYGLHVQVLPTRFSLQDLTINEATLTKNPDINNKDTEQYILVAHRRSQVHRLSKLVKEQTSLVVQWDWIVHCIFTGQVSRTAKTEGILS</sequence>
<dbReference type="InterPro" id="IPR031906">
    <property type="entry name" value="RTT107_BRCT_6"/>
</dbReference>
<evidence type="ECO:0000259" key="2">
    <source>
        <dbReference type="PROSITE" id="PS50172"/>
    </source>
</evidence>
<feature type="domain" description="BRCT" evidence="2">
    <location>
        <begin position="87"/>
        <end position="112"/>
    </location>
</feature>
<accession>A0ABR4NR90</accession>
<dbReference type="InterPro" id="IPR036420">
    <property type="entry name" value="BRCT_dom_sf"/>
</dbReference>
<dbReference type="InterPro" id="IPR001357">
    <property type="entry name" value="BRCT_dom"/>
</dbReference>
<comment type="caution">
    <text evidence="3">The sequence shown here is derived from an EMBL/GenBank/DDBJ whole genome shotgun (WGS) entry which is preliminary data.</text>
</comment>
<organism evidence="3 4">
    <name type="scientific">Nakaseomyces bracarensis</name>
    <dbReference type="NCBI Taxonomy" id="273131"/>
    <lineage>
        <taxon>Eukaryota</taxon>
        <taxon>Fungi</taxon>
        <taxon>Dikarya</taxon>
        <taxon>Ascomycota</taxon>
        <taxon>Saccharomycotina</taxon>
        <taxon>Saccharomycetes</taxon>
        <taxon>Saccharomycetales</taxon>
        <taxon>Saccharomycetaceae</taxon>
        <taxon>Nakaseomyces</taxon>
    </lineage>
</organism>
<evidence type="ECO:0000256" key="1">
    <source>
        <dbReference type="SAM" id="MobiDB-lite"/>
    </source>
</evidence>
<reference evidence="3 4" key="1">
    <citation type="submission" date="2024-05" db="EMBL/GenBank/DDBJ databases">
        <title>Long read based assembly of the Candida bracarensis genome reveals expanded adhesin content.</title>
        <authorList>
            <person name="Marcet-Houben M."/>
            <person name="Ksiezopolska E."/>
            <person name="Gabaldon T."/>
        </authorList>
    </citation>
    <scope>NUCLEOTIDE SEQUENCE [LARGE SCALE GENOMIC DNA]</scope>
    <source>
        <strain evidence="3 4">CBM6</strain>
    </source>
</reference>
<dbReference type="InterPro" id="IPR053036">
    <property type="entry name" value="CellCycle_DNARepair_Reg"/>
</dbReference>
<dbReference type="Gene3D" id="3.40.50.10190">
    <property type="entry name" value="BRCT domain"/>
    <property type="match status" value="4"/>
</dbReference>
<dbReference type="PANTHER" id="PTHR47667:SF1">
    <property type="entry name" value="REGULATOR OF TY1 TRANSPOSITION PROTEIN 107"/>
    <property type="match status" value="1"/>
</dbReference>
<dbReference type="Pfam" id="PF16770">
    <property type="entry name" value="RTT107_BRCT_5"/>
    <property type="match status" value="1"/>
</dbReference>
<keyword evidence="4" id="KW-1185">Reference proteome</keyword>
<dbReference type="CDD" id="cd00027">
    <property type="entry name" value="BRCT"/>
    <property type="match status" value="1"/>
</dbReference>
<dbReference type="Pfam" id="PF16771">
    <property type="entry name" value="RTT107_BRCT_6"/>
    <property type="match status" value="1"/>
</dbReference>
<name>A0ABR4NR90_9SACH</name>
<dbReference type="Proteomes" id="UP001623330">
    <property type="component" value="Unassembled WGS sequence"/>
</dbReference>
<dbReference type="PROSITE" id="PS50172">
    <property type="entry name" value="BRCT"/>
    <property type="match status" value="2"/>
</dbReference>
<dbReference type="Pfam" id="PF00533">
    <property type="entry name" value="BRCT"/>
    <property type="match status" value="1"/>
</dbReference>
<dbReference type="SMART" id="SM00292">
    <property type="entry name" value="BRCT"/>
    <property type="match status" value="2"/>
</dbReference>
<dbReference type="SUPFAM" id="SSF52113">
    <property type="entry name" value="BRCT domain"/>
    <property type="match status" value="1"/>
</dbReference>
<dbReference type="EMBL" id="JBEVYD010000009">
    <property type="protein sequence ID" value="KAL3230676.1"/>
    <property type="molecule type" value="Genomic_DNA"/>
</dbReference>
<evidence type="ECO:0000313" key="4">
    <source>
        <dbReference type="Proteomes" id="UP001623330"/>
    </source>
</evidence>
<dbReference type="PANTHER" id="PTHR47667">
    <property type="entry name" value="REGULATOR OF TY1 TRANSPOSITION PROTEIN 107"/>
    <property type="match status" value="1"/>
</dbReference>
<protein>
    <recommendedName>
        <fullName evidence="2">BRCT domain-containing protein</fullName>
    </recommendedName>
</protein>
<proteinExistence type="predicted"/>